<dbReference type="InterPro" id="IPR041679">
    <property type="entry name" value="DNA2/NAM7-like_C"/>
</dbReference>
<dbReference type="PANTHER" id="PTHR43788:SF8">
    <property type="entry name" value="DNA-BINDING PROTEIN SMUBP-2"/>
    <property type="match status" value="1"/>
</dbReference>
<evidence type="ECO:0000259" key="5">
    <source>
        <dbReference type="Pfam" id="PF13087"/>
    </source>
</evidence>
<organism evidence="7 8">
    <name type="scientific">Tritrichomonas musculus</name>
    <dbReference type="NCBI Taxonomy" id="1915356"/>
    <lineage>
        <taxon>Eukaryota</taxon>
        <taxon>Metamonada</taxon>
        <taxon>Parabasalia</taxon>
        <taxon>Tritrichomonadida</taxon>
        <taxon>Tritrichomonadidae</taxon>
        <taxon>Tritrichomonas</taxon>
    </lineage>
</organism>
<evidence type="ECO:0008006" key="9">
    <source>
        <dbReference type="Google" id="ProtNLM"/>
    </source>
</evidence>
<sequence length="1534" mass="176954">MDDQSKNYLEKLFKDRMDSADTLDKPSMRGVQRTVVEKYSDQAHFIYELLQNADDAEATKASFDLYKDKLVFKHNGKRHFSVSNPLTEDEDSKRGTLGDINSITSIANSNKTEAKIGKFGIGFKAVFQYTSTPIIYDPNFRFRIERFIVPVIINEDYEGRKADETVFIFPFNHKVKSAKDAYEDISEKLCSLTYPLLFLKTMNEVDLFIENRPLGKYSKNIVNRFHFGDIDCEYICLTNIHQGKSVDSNLWLFTKSIFSLNISVGFFVNDKGQLTPVHEFAFCFFPTKEITNLNFIIQAPFLLTDSREGIKSKEAHNLKMINELSKLSARSILLLKQIGNKLNIRLIDDNILSIIPINESVFDDYQNINKISFKPFYTAIKNAFLREEIIPTFDGYVSKENAFFATTKNLMDLFSNDQLAILTHNSEAKWSFTTISLSNNMHISYIKMITNTSLDDETFLKNENFLISSNFISKQSFEWLHKFYKWINLADRRVNMIRTLPIFINQHGKAVAAFDKQNHLILFLPFEGNTIYSTVHERLLENAETKNFILRIGITGPSMKDEINNIILPKYKKGGPIDSTLDFKKFFNHYKECSQNEVDSFIDLIKEIPFVMCISNDGNKSIKNAFATSVYFPSPTLFEYFQTKPGTLFILIDEYKKLVPKEEEKSLIDFFKKVGVSKKVRLVDVQISLSDATNYKIAIPKHTRYIEFYEKHPDGFDEIMRSIKTSPTNSIKLWNLLIKMSKKETLKKIDVGLCKYFYYKPKQEVFISSFKIRLQTEKWLLNSKKQLVSADQIFVDELASHYDVKHIGFNSLVNFLNIKERKLDDVLTEQQMSDLEFVQTLKEKGLMESAKKMISEKEVENIQSRSVDIDFDKKSMNSFNDDDDDDESDGVIKPASRNRSKLNLEIHKSKAELQRINQLNSLQKIADKSVKYSFLWFKTLLQMESIENGFSENDSKRGISIIFEKVQLEQGKTQTLILKHPNRHIPIYLEDLSNILLTLLYSSQFKTFSVDIINVESFSIKVKLNSPLELNGIDLNKIEYARIEAADPIFLLEELLKSFNELNFDDDFNLFQNLSQNIEFIFGPPGTGKTTHLAQKVIIPLMQAEEDYKVLVLAPTNKAADIVVKRLFESGRSCIEWLVRFGTSSDESEEVVSVYKKKTFDIRTMIRNVVVTTIARFPYYSFTPGDHSQINLKDIEWDFIVFDESSMIPLINVIYPLFKGKPKKFIVAGDPFQIQPIVTVDAWKNENIYSMVCLNSFSNPQTRPHPYHVELLTTEFRSVPSVGSIYSNLTYGGILNHFRSEVSKKELFIHDTFRVSTLNIIKFPVTEKDGICKSRRLQSKSSYHVYSALFVYKLIKFLIPKLTSKFTIGIISPYKAQVGIIDKLVSLLEVPENIAINIGTIHSFQGDECDVMFVVLNPPPTISESPDMFLNNINIINVSISRTRDCLFLLVPDGDTEYIEKLKLVKKVEKLCKQNPTCFEYSSHQIEEFICGDKNYLENNSTLSIHQPVNVYRHPEQNFEIFCDESAIDILVNE</sequence>
<evidence type="ECO:0000259" key="6">
    <source>
        <dbReference type="Pfam" id="PF25794"/>
    </source>
</evidence>
<keyword evidence="3" id="KW-0347">Helicase</keyword>
<dbReference type="InterPro" id="IPR036890">
    <property type="entry name" value="HATPase_C_sf"/>
</dbReference>
<feature type="domain" description="Sacsin/Nov" evidence="6">
    <location>
        <begin position="33"/>
        <end position="135"/>
    </location>
</feature>
<dbReference type="Gene3D" id="3.40.50.300">
    <property type="entry name" value="P-loop containing nucleotide triphosphate hydrolases"/>
    <property type="match status" value="2"/>
</dbReference>
<comment type="caution">
    <text evidence="7">The sequence shown here is derived from an EMBL/GenBank/DDBJ whole genome shotgun (WGS) entry which is preliminary data.</text>
</comment>
<dbReference type="Gene3D" id="3.30.565.10">
    <property type="entry name" value="Histidine kinase-like ATPase, C-terminal domain"/>
    <property type="match status" value="1"/>
</dbReference>
<keyword evidence="4" id="KW-0067">ATP-binding</keyword>
<name>A0ABR2JEJ6_9EUKA</name>
<dbReference type="Pfam" id="PF13087">
    <property type="entry name" value="AAA_12"/>
    <property type="match status" value="1"/>
</dbReference>
<accession>A0ABR2JEJ6</accession>
<protein>
    <recommendedName>
        <fullName evidence="9">RNA helicase</fullName>
    </recommendedName>
</protein>
<dbReference type="SUPFAM" id="SSF55874">
    <property type="entry name" value="ATPase domain of HSP90 chaperone/DNA topoisomerase II/histidine kinase"/>
    <property type="match status" value="1"/>
</dbReference>
<dbReference type="NCBIfam" id="NF047352">
    <property type="entry name" value="P_loop_sacsin"/>
    <property type="match status" value="1"/>
</dbReference>
<keyword evidence="2" id="KW-0378">Hydrolase</keyword>
<proteinExistence type="predicted"/>
<dbReference type="InterPro" id="IPR027417">
    <property type="entry name" value="P-loop_NTPase"/>
</dbReference>
<feature type="domain" description="DNA2/NAM7 helicase-like C-terminal" evidence="5">
    <location>
        <begin position="1265"/>
        <end position="1450"/>
    </location>
</feature>
<evidence type="ECO:0000256" key="4">
    <source>
        <dbReference type="ARBA" id="ARBA00022840"/>
    </source>
</evidence>
<keyword evidence="8" id="KW-1185">Reference proteome</keyword>
<dbReference type="Pfam" id="PF13245">
    <property type="entry name" value="AAA_19"/>
    <property type="match status" value="1"/>
</dbReference>
<dbReference type="Proteomes" id="UP001470230">
    <property type="component" value="Unassembled WGS sequence"/>
</dbReference>
<evidence type="ECO:0000313" key="7">
    <source>
        <dbReference type="EMBL" id="KAK8876017.1"/>
    </source>
</evidence>
<reference evidence="7 8" key="1">
    <citation type="submission" date="2024-04" db="EMBL/GenBank/DDBJ databases">
        <title>Tritrichomonas musculus Genome.</title>
        <authorList>
            <person name="Alves-Ferreira E."/>
            <person name="Grigg M."/>
            <person name="Lorenzi H."/>
            <person name="Galac M."/>
        </authorList>
    </citation>
    <scope>NUCLEOTIDE SEQUENCE [LARGE SCALE GENOMIC DNA]</scope>
    <source>
        <strain evidence="7 8">EAF2021</strain>
    </source>
</reference>
<gene>
    <name evidence="7" type="ORF">M9Y10_006200</name>
</gene>
<evidence type="ECO:0000313" key="8">
    <source>
        <dbReference type="Proteomes" id="UP001470230"/>
    </source>
</evidence>
<evidence type="ECO:0000256" key="3">
    <source>
        <dbReference type="ARBA" id="ARBA00022806"/>
    </source>
</evidence>
<evidence type="ECO:0000256" key="2">
    <source>
        <dbReference type="ARBA" id="ARBA00022801"/>
    </source>
</evidence>
<dbReference type="InterPro" id="IPR050534">
    <property type="entry name" value="Coronavir_polyprotein_1ab"/>
</dbReference>
<evidence type="ECO:0000256" key="1">
    <source>
        <dbReference type="ARBA" id="ARBA00022741"/>
    </source>
</evidence>
<dbReference type="EMBL" id="JAPFFF010000012">
    <property type="protein sequence ID" value="KAK8876017.1"/>
    <property type="molecule type" value="Genomic_DNA"/>
</dbReference>
<dbReference type="PANTHER" id="PTHR43788">
    <property type="entry name" value="DNA2/NAM7 HELICASE FAMILY MEMBER"/>
    <property type="match status" value="1"/>
</dbReference>
<dbReference type="Pfam" id="PF25794">
    <property type="entry name" value="SACS"/>
    <property type="match status" value="1"/>
</dbReference>
<keyword evidence="1" id="KW-0547">Nucleotide-binding</keyword>
<dbReference type="InterPro" id="IPR058210">
    <property type="entry name" value="SACS/Nov_dom"/>
</dbReference>
<dbReference type="SUPFAM" id="SSF52540">
    <property type="entry name" value="P-loop containing nucleoside triphosphate hydrolases"/>
    <property type="match status" value="1"/>
</dbReference>